<accession>A0A8J2VUI7</accession>
<dbReference type="Pfam" id="PF01370">
    <property type="entry name" value="Epimerase"/>
    <property type="match status" value="1"/>
</dbReference>
<protein>
    <submittedName>
        <fullName evidence="3">NAD-dependent dehydratase</fullName>
    </submittedName>
</protein>
<evidence type="ECO:0000313" key="4">
    <source>
        <dbReference type="Proteomes" id="UP000628775"/>
    </source>
</evidence>
<dbReference type="InterPro" id="IPR036291">
    <property type="entry name" value="NAD(P)-bd_dom_sf"/>
</dbReference>
<dbReference type="PANTHER" id="PTHR43000">
    <property type="entry name" value="DTDP-D-GLUCOSE 4,6-DEHYDRATASE-RELATED"/>
    <property type="match status" value="1"/>
</dbReference>
<evidence type="ECO:0000313" key="3">
    <source>
        <dbReference type="EMBL" id="GGE41608.1"/>
    </source>
</evidence>
<dbReference type="InterPro" id="IPR001509">
    <property type="entry name" value="Epimerase_deHydtase"/>
</dbReference>
<name>A0A8J2VUI7_9BACL</name>
<proteinExistence type="inferred from homology"/>
<dbReference type="Gene3D" id="3.90.25.10">
    <property type="entry name" value="UDP-galactose 4-epimerase, domain 1"/>
    <property type="match status" value="1"/>
</dbReference>
<comment type="similarity">
    <text evidence="1">Belongs to the NAD(P)-dependent epimerase/dehydratase family.</text>
</comment>
<gene>
    <name evidence="3" type="ORF">GCM10011391_20480</name>
</gene>
<reference evidence="3" key="1">
    <citation type="journal article" date="2014" name="Int. J. Syst. Evol. Microbiol.">
        <title>Complete genome sequence of Corynebacterium casei LMG S-19264T (=DSM 44701T), isolated from a smear-ripened cheese.</title>
        <authorList>
            <consortium name="US DOE Joint Genome Institute (JGI-PGF)"/>
            <person name="Walter F."/>
            <person name="Albersmeier A."/>
            <person name="Kalinowski J."/>
            <person name="Ruckert C."/>
        </authorList>
    </citation>
    <scope>NUCLEOTIDE SEQUENCE</scope>
    <source>
        <strain evidence="3">CGMCC 1.15371</strain>
    </source>
</reference>
<dbReference type="AlphaFoldDB" id="A0A8J2VUI7"/>
<reference evidence="3" key="2">
    <citation type="submission" date="2020-09" db="EMBL/GenBank/DDBJ databases">
        <authorList>
            <person name="Sun Q."/>
            <person name="Zhou Y."/>
        </authorList>
    </citation>
    <scope>NUCLEOTIDE SEQUENCE</scope>
    <source>
        <strain evidence="3">CGMCC 1.15371</strain>
    </source>
</reference>
<comment type="caution">
    <text evidence="3">The sequence shown here is derived from an EMBL/GenBank/DDBJ whole genome shotgun (WGS) entry which is preliminary data.</text>
</comment>
<dbReference type="Proteomes" id="UP000628775">
    <property type="component" value="Unassembled WGS sequence"/>
</dbReference>
<sequence>MILLTGADGYLGWPAFLKLGKAFPEEQIIGVDNFSRRQWVDTVGSVSAIPVETMEKRMEAVKRLGLHHLHFIEGDLADQDFVYQLLQQFKPDTIIHLAAQPSAPYSHINGKTAAFTQENNNSMLRNLLWGMHEIGLEDTHLIVTTTTGVYGTPEFTIPEGFLTLQGDNGLERIPYPGMATSWYHMSRANDINNLYVAHHLWKLPITDIRTSIIFGTDTEETKQDEALANRFDFDFYFGVVPNRFCAQALANVPITIYGKGEQKKPMIPLEDAVISIVNAVKLNKAKAFEVFNQASLLVSPVDLGQAVQKACSDRGLSVQLSHIPNPRVEKEEHQMKMELSGFSKQLLKKEPQSLQETIDQTIKTLAPYKETIKNYQHAMLNH</sequence>
<feature type="domain" description="NAD-dependent epimerase/dehydratase" evidence="2">
    <location>
        <begin position="2"/>
        <end position="292"/>
    </location>
</feature>
<dbReference type="EMBL" id="BMIR01000008">
    <property type="protein sequence ID" value="GGE41608.1"/>
    <property type="molecule type" value="Genomic_DNA"/>
</dbReference>
<dbReference type="SUPFAM" id="SSF51735">
    <property type="entry name" value="NAD(P)-binding Rossmann-fold domains"/>
    <property type="match status" value="1"/>
</dbReference>
<dbReference type="Gene3D" id="3.40.50.720">
    <property type="entry name" value="NAD(P)-binding Rossmann-like Domain"/>
    <property type="match status" value="1"/>
</dbReference>
<keyword evidence="4" id="KW-1185">Reference proteome</keyword>
<organism evidence="3 4">
    <name type="scientific">Pullulanibacillus camelliae</name>
    <dbReference type="NCBI Taxonomy" id="1707096"/>
    <lineage>
        <taxon>Bacteria</taxon>
        <taxon>Bacillati</taxon>
        <taxon>Bacillota</taxon>
        <taxon>Bacilli</taxon>
        <taxon>Bacillales</taxon>
        <taxon>Sporolactobacillaceae</taxon>
        <taxon>Pullulanibacillus</taxon>
    </lineage>
</organism>
<evidence type="ECO:0000259" key="2">
    <source>
        <dbReference type="Pfam" id="PF01370"/>
    </source>
</evidence>
<evidence type="ECO:0000256" key="1">
    <source>
        <dbReference type="ARBA" id="ARBA00007637"/>
    </source>
</evidence>
<dbReference type="RefSeq" id="WP_188693124.1">
    <property type="nucleotide sequence ID" value="NZ_BMIR01000008.1"/>
</dbReference>